<evidence type="ECO:0000313" key="1">
    <source>
        <dbReference type="EMBL" id="PSS04479.1"/>
    </source>
</evidence>
<dbReference type="GO" id="GO:0000149">
    <property type="term" value="F:SNARE binding"/>
    <property type="evidence" value="ECO:0007669"/>
    <property type="project" value="TreeGrafter"/>
</dbReference>
<evidence type="ECO:0000313" key="2">
    <source>
        <dbReference type="Proteomes" id="UP000241394"/>
    </source>
</evidence>
<dbReference type="OMA" id="DEGCRDF"/>
<dbReference type="PANTHER" id="PTHR15922">
    <property type="entry name" value="NEUROBLASTOMA-AMPLIFIED SEQUENCE"/>
    <property type="match status" value="1"/>
</dbReference>
<reference evidence="2" key="2">
    <citation type="journal article" date="2018" name="BMC Genomics">
        <title>A manually annotated Actinidia chinensis var. chinensis (kiwifruit) genome highlights the challenges associated with draft genomes and gene prediction in plants.</title>
        <authorList>
            <person name="Pilkington S.M."/>
            <person name="Crowhurst R."/>
            <person name="Hilario E."/>
            <person name="Nardozza S."/>
            <person name="Fraser L."/>
            <person name="Peng Y."/>
            <person name="Gunaseelan K."/>
            <person name="Simpson R."/>
            <person name="Tahir J."/>
            <person name="Deroles S.C."/>
            <person name="Templeton K."/>
            <person name="Luo Z."/>
            <person name="Davy M."/>
            <person name="Cheng C."/>
            <person name="McNeilage M."/>
            <person name="Scaglione D."/>
            <person name="Liu Y."/>
            <person name="Zhang Q."/>
            <person name="Datson P."/>
            <person name="De Silva N."/>
            <person name="Gardiner S.E."/>
            <person name="Bassett H."/>
            <person name="Chagne D."/>
            <person name="McCallum J."/>
            <person name="Dzierzon H."/>
            <person name="Deng C."/>
            <person name="Wang Y.Y."/>
            <person name="Barron L."/>
            <person name="Manako K."/>
            <person name="Bowen J."/>
            <person name="Foster T.M."/>
            <person name="Erridge Z.A."/>
            <person name="Tiffin H."/>
            <person name="Waite C.N."/>
            <person name="Davies K.M."/>
            <person name="Grierson E.P."/>
            <person name="Laing W.A."/>
            <person name="Kirk R."/>
            <person name="Chen X."/>
            <person name="Wood M."/>
            <person name="Montefiori M."/>
            <person name="Brummell D.A."/>
            <person name="Schwinn K.E."/>
            <person name="Catanach A."/>
            <person name="Fullerton C."/>
            <person name="Li D."/>
            <person name="Meiyalaghan S."/>
            <person name="Nieuwenhuizen N."/>
            <person name="Read N."/>
            <person name="Prakash R."/>
            <person name="Hunter D."/>
            <person name="Zhang H."/>
            <person name="McKenzie M."/>
            <person name="Knabel M."/>
            <person name="Harris A."/>
            <person name="Allan A.C."/>
            <person name="Gleave A."/>
            <person name="Chen A."/>
            <person name="Janssen B.J."/>
            <person name="Plunkett B."/>
            <person name="Ampomah-Dwamena C."/>
            <person name="Voogd C."/>
            <person name="Leif D."/>
            <person name="Lafferty D."/>
            <person name="Souleyre E.J.F."/>
            <person name="Varkonyi-Gasic E."/>
            <person name="Gambi F."/>
            <person name="Hanley J."/>
            <person name="Yao J.L."/>
            <person name="Cheung J."/>
            <person name="David K.M."/>
            <person name="Warren B."/>
            <person name="Marsh K."/>
            <person name="Snowden K.C."/>
            <person name="Lin-Wang K."/>
            <person name="Brian L."/>
            <person name="Martinez-Sanchez M."/>
            <person name="Wang M."/>
            <person name="Ileperuma N."/>
            <person name="Macnee N."/>
            <person name="Campin R."/>
            <person name="McAtee P."/>
            <person name="Drummond R.S.M."/>
            <person name="Espley R.V."/>
            <person name="Ireland H.S."/>
            <person name="Wu R."/>
            <person name="Atkinson R.G."/>
            <person name="Karunairetnam S."/>
            <person name="Bulley S."/>
            <person name="Chunkath S."/>
            <person name="Hanley Z."/>
            <person name="Storey R."/>
            <person name="Thrimawithana A.H."/>
            <person name="Thomson S."/>
            <person name="David C."/>
            <person name="Testolin R."/>
            <person name="Huang H."/>
            <person name="Hellens R.P."/>
            <person name="Schaffer R.J."/>
        </authorList>
    </citation>
    <scope>NUCLEOTIDE SEQUENCE [LARGE SCALE GENOMIC DNA]</scope>
    <source>
        <strain evidence="2">cv. Red5</strain>
    </source>
</reference>
<dbReference type="OrthoDB" id="19988at2759"/>
<gene>
    <name evidence="1" type="ORF">CEY00_Acc20333</name>
</gene>
<dbReference type="EMBL" id="NKQK01000018">
    <property type="protein sequence ID" value="PSS04479.1"/>
    <property type="molecule type" value="Genomic_DNA"/>
</dbReference>
<proteinExistence type="predicted"/>
<dbReference type="SUPFAM" id="SSF50978">
    <property type="entry name" value="WD40 repeat-like"/>
    <property type="match status" value="1"/>
</dbReference>
<dbReference type="Gramene" id="PSS04479">
    <property type="protein sequence ID" value="PSS04479"/>
    <property type="gene ID" value="CEY00_Acc20333"/>
</dbReference>
<protein>
    <submittedName>
        <fullName evidence="1">MAG2-interacting protein</fullName>
    </submittedName>
</protein>
<dbReference type="Proteomes" id="UP000241394">
    <property type="component" value="Chromosome LG18"/>
</dbReference>
<keyword evidence="2" id="KW-1185">Reference proteome</keyword>
<sequence length="1264" mass="141852">MEEGVREVLYETRSHASKSYSPNYPPQHQQLNEGFKGSLLSLLSSRGVNQLKEKWSGYRSPRKLRKWTSLFVSPRGEYVAVALGNQLTILQKDDDYQQACGFFTNGSLGTFTVGIWSEFHDVLGVADDASMLYFIKANGEEITRITKRILKVSSPIVGLIAPDGSDNKSCLCSFNVLTSDGSIHEVEISQDPSASIFSARTSNNGSTLKEFPENVFCLNYHPVASLLAVVGGAVSVPMTSSGSIGTYTLSIWRRTRNLDLEPVFSTQFEGLYSKPKGYVGQLTSPKALLSPEGNFFATLDLRGHIVIFKLDNELCSLSNVACGEKYDSRVASDMSTRGKESLNDITDFTWWSDHIIALAKRSGVVTMIDMFSGIKLLEKDPLYSMPVLESVQQFPGRLFLLESTTEYHDSSSENAASHLQQTDLVTEDKYNQLDIAKLHWSLLSFSKKSVSEMYDILITDQKYQVALDFANRHGLDKDEVLKSQWLHSARGINEIKMFLSVMKDQDFILSECVDRVGPTEEAVRALIAHGLHLTDQFSVQEYNKFRHMPINEAAVTLAESGKIGALNLLFKRHPYSLTPFMLEILAAIPETVPVQSYGQLLPGNSPPSSISLREKDWVECQDMLTFVSRPPENHESCILLRTEHITKQCLGSSWPSTAELSIWYKSRARDMDSLSGQLDNCLALVDFACRKGIYELQQFHEDISYLHQLIYSDGNGYEVNFTMSLVAWEQLSDFEKFKMMLKEVREESVVERLRKTAIPFMQNRFHIMTSISEDTVLDEHSTADWKADSFLVRWLKEIASENKLDICLKVIDEGCKDFQSNSIFRDNAETVDCSLQCIYMCNNTDEWSTMASILSKLPEVRGWDGSRSIATESETTANRGVQTQTDSSSRLTSTLVALKSSRLVRAISPSIEISPDDLLTVDSAVSCFLRLCGEATSEPHFDALLAILEEWEGLYMIKRDEADSAEAADDANDWGNDDWDEGWESCQEEPVSKETKNDDSISVHPLRECWLEIFKKLVALSRYRDLLKLIDQSMVKSNGFLLDQAGVHSLSQIVLGIDCFAALKVVLLFPYEAIQLQCLDAVEEKLKQGGTPDVVGKDHEFLILVLSSGLVSTIVSRSSYGTTFSLLCSTVGNFSRQYQEAQLSSIKHKGRHNHEHNENDFLFLFGRILFPCFLAELVKADQQILAGLLVTKFMHTNPSLSLINIAEASLRRFLERQLRAIQGDEATNQDANFGEPLVNSISQLRGRFPNLIQSALLSLSTYVR</sequence>
<dbReference type="FunCoup" id="A0A2R6Q9A4">
    <property type="interactions" value="4871"/>
</dbReference>
<dbReference type="STRING" id="1590841.A0A2R6Q9A4"/>
<dbReference type="InterPro" id="IPR036322">
    <property type="entry name" value="WD40_repeat_dom_sf"/>
</dbReference>
<name>A0A2R6Q9A4_ACTCC</name>
<dbReference type="PANTHER" id="PTHR15922:SF2">
    <property type="entry name" value="NBAS SUBUNIT OF NRZ TETHERING COMPLEX"/>
    <property type="match status" value="1"/>
</dbReference>
<accession>A0A2R6Q9A4</accession>
<dbReference type="GO" id="GO:0006890">
    <property type="term" value="P:retrograde vesicle-mediated transport, Golgi to endoplasmic reticulum"/>
    <property type="evidence" value="ECO:0007669"/>
    <property type="project" value="TreeGrafter"/>
</dbReference>
<organism evidence="1 2">
    <name type="scientific">Actinidia chinensis var. chinensis</name>
    <name type="common">Chinese soft-hair kiwi</name>
    <dbReference type="NCBI Taxonomy" id="1590841"/>
    <lineage>
        <taxon>Eukaryota</taxon>
        <taxon>Viridiplantae</taxon>
        <taxon>Streptophyta</taxon>
        <taxon>Embryophyta</taxon>
        <taxon>Tracheophyta</taxon>
        <taxon>Spermatophyta</taxon>
        <taxon>Magnoliopsida</taxon>
        <taxon>eudicotyledons</taxon>
        <taxon>Gunneridae</taxon>
        <taxon>Pentapetalae</taxon>
        <taxon>asterids</taxon>
        <taxon>Ericales</taxon>
        <taxon>Actinidiaceae</taxon>
        <taxon>Actinidia</taxon>
    </lineage>
</organism>
<comment type="caution">
    <text evidence="1">The sequence shown here is derived from an EMBL/GenBank/DDBJ whole genome shotgun (WGS) entry which is preliminary data.</text>
</comment>
<reference evidence="1 2" key="1">
    <citation type="submission" date="2017-07" db="EMBL/GenBank/DDBJ databases">
        <title>An improved, manually edited Actinidia chinensis var. chinensis (kiwifruit) genome highlights the challenges associated with draft genomes and gene prediction in plants.</title>
        <authorList>
            <person name="Pilkington S."/>
            <person name="Crowhurst R."/>
            <person name="Hilario E."/>
            <person name="Nardozza S."/>
            <person name="Fraser L."/>
            <person name="Peng Y."/>
            <person name="Gunaseelan K."/>
            <person name="Simpson R."/>
            <person name="Tahir J."/>
            <person name="Deroles S."/>
            <person name="Templeton K."/>
            <person name="Luo Z."/>
            <person name="Davy M."/>
            <person name="Cheng C."/>
            <person name="Mcneilage M."/>
            <person name="Scaglione D."/>
            <person name="Liu Y."/>
            <person name="Zhang Q."/>
            <person name="Datson P."/>
            <person name="De Silva N."/>
            <person name="Gardiner S."/>
            <person name="Bassett H."/>
            <person name="Chagne D."/>
            <person name="Mccallum J."/>
            <person name="Dzierzon H."/>
            <person name="Deng C."/>
            <person name="Wang Y.-Y."/>
            <person name="Barron N."/>
            <person name="Manako K."/>
            <person name="Bowen J."/>
            <person name="Foster T."/>
            <person name="Erridge Z."/>
            <person name="Tiffin H."/>
            <person name="Waite C."/>
            <person name="Davies K."/>
            <person name="Grierson E."/>
            <person name="Laing W."/>
            <person name="Kirk R."/>
            <person name="Chen X."/>
            <person name="Wood M."/>
            <person name="Montefiori M."/>
            <person name="Brummell D."/>
            <person name="Schwinn K."/>
            <person name="Catanach A."/>
            <person name="Fullerton C."/>
            <person name="Li D."/>
            <person name="Meiyalaghan S."/>
            <person name="Nieuwenhuizen N."/>
            <person name="Read N."/>
            <person name="Prakash R."/>
            <person name="Hunter D."/>
            <person name="Zhang H."/>
            <person name="Mckenzie M."/>
            <person name="Knabel M."/>
            <person name="Harris A."/>
            <person name="Allan A."/>
            <person name="Chen A."/>
            <person name="Janssen B."/>
            <person name="Plunkett B."/>
            <person name="Dwamena C."/>
            <person name="Voogd C."/>
            <person name="Leif D."/>
            <person name="Lafferty D."/>
            <person name="Souleyre E."/>
            <person name="Varkonyi-Gasic E."/>
            <person name="Gambi F."/>
            <person name="Hanley J."/>
            <person name="Yao J.-L."/>
            <person name="Cheung J."/>
            <person name="David K."/>
            <person name="Warren B."/>
            <person name="Marsh K."/>
            <person name="Snowden K."/>
            <person name="Lin-Wang K."/>
            <person name="Brian L."/>
            <person name="Martinez-Sanchez M."/>
            <person name="Wang M."/>
            <person name="Ileperuma N."/>
            <person name="Macnee N."/>
            <person name="Campin R."/>
            <person name="Mcatee P."/>
            <person name="Drummond R."/>
            <person name="Espley R."/>
            <person name="Ireland H."/>
            <person name="Wu R."/>
            <person name="Atkinson R."/>
            <person name="Karunairetnam S."/>
            <person name="Bulley S."/>
            <person name="Chunkath S."/>
            <person name="Hanley Z."/>
            <person name="Storey R."/>
            <person name="Thrimawithana A."/>
            <person name="Thomson S."/>
            <person name="David C."/>
            <person name="Testolin R."/>
        </authorList>
    </citation>
    <scope>NUCLEOTIDE SEQUENCE [LARGE SCALE GENOMIC DNA]</scope>
    <source>
        <strain evidence="2">cv. Red5</strain>
        <tissue evidence="1">Young leaf</tissue>
    </source>
</reference>
<dbReference type="GO" id="GO:0070939">
    <property type="term" value="C:Dsl1/NZR complex"/>
    <property type="evidence" value="ECO:0007669"/>
    <property type="project" value="TreeGrafter"/>
</dbReference>
<dbReference type="InParanoid" id="A0A2R6Q9A4"/>
<dbReference type="AlphaFoldDB" id="A0A2R6Q9A4"/>